<dbReference type="GO" id="GO:0016787">
    <property type="term" value="F:hydrolase activity"/>
    <property type="evidence" value="ECO:0007669"/>
    <property type="project" value="UniProtKB-ARBA"/>
</dbReference>
<dbReference type="OrthoDB" id="9779418at2"/>
<evidence type="ECO:0008006" key="4">
    <source>
        <dbReference type="Google" id="ProtNLM"/>
    </source>
</evidence>
<feature type="signal peptide" evidence="1">
    <location>
        <begin position="1"/>
        <end position="20"/>
    </location>
</feature>
<dbReference type="CDD" id="cd16018">
    <property type="entry name" value="Enpp"/>
    <property type="match status" value="1"/>
</dbReference>
<dbReference type="InterPro" id="IPR002591">
    <property type="entry name" value="Phosphodiest/P_Trfase"/>
</dbReference>
<dbReference type="SUPFAM" id="SSF53649">
    <property type="entry name" value="Alkaline phosphatase-like"/>
    <property type="match status" value="1"/>
</dbReference>
<keyword evidence="3" id="KW-1185">Reference proteome</keyword>
<feature type="chain" id="PRO_5012843732" description="Phosphonoacetate hydrolase" evidence="1">
    <location>
        <begin position="21"/>
        <end position="447"/>
    </location>
</feature>
<dbReference type="InterPro" id="IPR017850">
    <property type="entry name" value="Alkaline_phosphatase_core_sf"/>
</dbReference>
<protein>
    <recommendedName>
        <fullName evidence="4">Phosphonoacetate hydrolase</fullName>
    </recommendedName>
</protein>
<keyword evidence="1" id="KW-0732">Signal</keyword>
<sequence>MFRLMSAGMLLFAAVGQASAASDRHVVVITLDGFPAYYLDDPQVSLPVIRGLRDAGASTVEGMHVSNPSVTWPNHTTLMTGVHPEKHGVLYNGVPKRHAPNKPTSVTPEKTQAELVRVPLLFDVVKKAGMTSAAINWPCTSGSESIDDNFPDVPRAFTHTTPRLKAEIEQAGLMEKFERGGGSGHDQVWTETACRLIRERQPRLLVLHLLELDSTHHQHGPNTLQGRAVASTLDGLVGQVVKAVEDAGLRDKTAIFVTADHGFIAVTKTLRPNAMLRKEGLIEVKDGNITSARVHIVPEGGIGMVYLIDPATVDQDRATVHRLFDGAEGVAAVLDPADFARYHLPSPEDHPGMADMIIAAKEGYSVGGTTNGDTLIAEHKQNGSHGYLSTEPKMNALFVASGAGIKRGAKLPSVENVDVAPTAAHLLGVKLDNPTGRVLAEFVDESR</sequence>
<evidence type="ECO:0000313" key="3">
    <source>
        <dbReference type="Proteomes" id="UP000186309"/>
    </source>
</evidence>
<organism evidence="2 3">
    <name type="scientific">Paludisphaera borealis</name>
    <dbReference type="NCBI Taxonomy" id="1387353"/>
    <lineage>
        <taxon>Bacteria</taxon>
        <taxon>Pseudomonadati</taxon>
        <taxon>Planctomycetota</taxon>
        <taxon>Planctomycetia</taxon>
        <taxon>Isosphaerales</taxon>
        <taxon>Isosphaeraceae</taxon>
        <taxon>Paludisphaera</taxon>
    </lineage>
</organism>
<dbReference type="PANTHER" id="PTHR10151">
    <property type="entry name" value="ECTONUCLEOTIDE PYROPHOSPHATASE/PHOSPHODIESTERASE"/>
    <property type="match status" value="1"/>
</dbReference>
<dbReference type="Proteomes" id="UP000186309">
    <property type="component" value="Chromosome"/>
</dbReference>
<dbReference type="AlphaFoldDB" id="A0A1U7CSK0"/>
<dbReference type="EMBL" id="CP019082">
    <property type="protein sequence ID" value="APW61917.1"/>
    <property type="molecule type" value="Genomic_DNA"/>
</dbReference>
<evidence type="ECO:0000256" key="1">
    <source>
        <dbReference type="SAM" id="SignalP"/>
    </source>
</evidence>
<proteinExistence type="predicted"/>
<dbReference type="Pfam" id="PF01663">
    <property type="entry name" value="Phosphodiest"/>
    <property type="match status" value="1"/>
</dbReference>
<name>A0A1U7CSK0_9BACT</name>
<evidence type="ECO:0000313" key="2">
    <source>
        <dbReference type="EMBL" id="APW61917.1"/>
    </source>
</evidence>
<dbReference type="Gene3D" id="3.40.720.10">
    <property type="entry name" value="Alkaline Phosphatase, subunit A"/>
    <property type="match status" value="1"/>
</dbReference>
<dbReference type="KEGG" id="pbor:BSF38_03449"/>
<gene>
    <name evidence="2" type="ORF">BSF38_03449</name>
</gene>
<accession>A0A1U7CSK0</accession>
<dbReference type="PANTHER" id="PTHR10151:SF120">
    <property type="entry name" value="BIS(5'-ADENOSYL)-TRIPHOSPHATASE"/>
    <property type="match status" value="1"/>
</dbReference>
<reference evidence="3" key="1">
    <citation type="submission" date="2016-12" db="EMBL/GenBank/DDBJ databases">
        <title>Comparative genomics of four Isosphaeraceae planctomycetes: a common pool of plasmids and glycoside hydrolase genes.</title>
        <authorList>
            <person name="Ivanova A."/>
        </authorList>
    </citation>
    <scope>NUCLEOTIDE SEQUENCE [LARGE SCALE GENOMIC DNA]</scope>
    <source>
        <strain evidence="3">PX4</strain>
    </source>
</reference>
<dbReference type="STRING" id="1387353.BSF38_03449"/>